<dbReference type="AlphaFoldDB" id="A0A7W6NYZ2"/>
<dbReference type="EMBL" id="JACIDU010000001">
    <property type="protein sequence ID" value="MBB4101704.1"/>
    <property type="molecule type" value="Genomic_DNA"/>
</dbReference>
<name>A0A7W6NYZ2_9HYPH</name>
<dbReference type="RefSeq" id="WP_183788544.1">
    <property type="nucleotide sequence ID" value="NZ_JACIDU010000001.1"/>
</dbReference>
<dbReference type="NCBIfam" id="TIGR02522">
    <property type="entry name" value="pilus_cpaD"/>
    <property type="match status" value="1"/>
</dbReference>
<dbReference type="Pfam" id="PF09476">
    <property type="entry name" value="Pilus_CpaD"/>
    <property type="match status" value="1"/>
</dbReference>
<evidence type="ECO:0000313" key="1">
    <source>
        <dbReference type="EMBL" id="MBB4101704.1"/>
    </source>
</evidence>
<dbReference type="Proteomes" id="UP000584824">
    <property type="component" value="Unassembled WGS sequence"/>
</dbReference>
<evidence type="ECO:0000313" key="2">
    <source>
        <dbReference type="Proteomes" id="UP000584824"/>
    </source>
</evidence>
<gene>
    <name evidence="1" type="ORF">GGQ66_000220</name>
</gene>
<sequence length="241" mass="26031">MTMIETIRPFNGRDESMSSAIKAHPLRMLGGLSLVLLLSACGSTRDGMTTGSVDDYRERHPIVITEAEHTMDVPVASGDRALTMSAREVVRGFARARSEYSKGTVQVLYPQGAPNSAAARSMREQIFADLKRGGVDPRSVVEGSYPASGGEAAPIRLSYVATTAMVASQCGEWPKNIAPDMANRQYHNFGCAYQNNLAAQIANPSDLLGPRAMTPVDAESRANALNRYRTTFTELKETSGN</sequence>
<dbReference type="InterPro" id="IPR013361">
    <property type="entry name" value="Pilus_CpaD"/>
</dbReference>
<organism evidence="1 2">
    <name type="scientific">Allorhizobium borbori</name>
    <dbReference type="NCBI Taxonomy" id="485907"/>
    <lineage>
        <taxon>Bacteria</taxon>
        <taxon>Pseudomonadati</taxon>
        <taxon>Pseudomonadota</taxon>
        <taxon>Alphaproteobacteria</taxon>
        <taxon>Hyphomicrobiales</taxon>
        <taxon>Rhizobiaceae</taxon>
        <taxon>Rhizobium/Agrobacterium group</taxon>
        <taxon>Allorhizobium</taxon>
    </lineage>
</organism>
<protein>
    <submittedName>
        <fullName evidence="1">Pilus assembly protein CpaD</fullName>
    </submittedName>
</protein>
<comment type="caution">
    <text evidence="1">The sequence shown here is derived from an EMBL/GenBank/DDBJ whole genome shotgun (WGS) entry which is preliminary data.</text>
</comment>
<reference evidence="1 2" key="1">
    <citation type="submission" date="2020-08" db="EMBL/GenBank/DDBJ databases">
        <title>Genomic Encyclopedia of Type Strains, Phase IV (KMG-IV): sequencing the most valuable type-strain genomes for metagenomic binning, comparative biology and taxonomic classification.</title>
        <authorList>
            <person name="Goeker M."/>
        </authorList>
    </citation>
    <scope>NUCLEOTIDE SEQUENCE [LARGE SCALE GENOMIC DNA]</scope>
    <source>
        <strain evidence="1 2">DSM 26385</strain>
    </source>
</reference>
<dbReference type="InterPro" id="IPR019027">
    <property type="entry name" value="Pilus_biogenesis_CpaD-related"/>
</dbReference>
<keyword evidence="2" id="KW-1185">Reference proteome</keyword>
<accession>A0A7W6NYZ2</accession>
<proteinExistence type="predicted"/>